<comment type="similarity">
    <text evidence="3 12">Belongs to the RNR ribonuclease family.</text>
</comment>
<dbReference type="CDD" id="cd09862">
    <property type="entry name" value="PIN_Rrp44-like"/>
    <property type="match status" value="1"/>
</dbReference>
<evidence type="ECO:0000256" key="11">
    <source>
        <dbReference type="ARBA" id="ARBA00023242"/>
    </source>
</evidence>
<comment type="cofactor">
    <cofactor evidence="1">
        <name>Mg(2+)</name>
        <dbReference type="ChEBI" id="CHEBI:18420"/>
    </cofactor>
</comment>
<dbReference type="FunFam" id="2.40.50.690:FF:000006">
    <property type="entry name" value="Exosome complex exonuclease RRP44 homolog A"/>
    <property type="match status" value="1"/>
</dbReference>
<keyword evidence="11" id="KW-0539">Nucleus</keyword>
<protein>
    <recommendedName>
        <fullName evidence="18">Exosome complex exonuclease RRP44 homolog A</fullName>
    </recommendedName>
</protein>
<dbReference type="PANTHER" id="PTHR23355:SF35">
    <property type="entry name" value="EXOSOME COMPLEX EXONUCLEASE RRP44"/>
    <property type="match status" value="1"/>
</dbReference>
<dbReference type="Pfam" id="PF17215">
    <property type="entry name" value="Rrp44_S1"/>
    <property type="match status" value="1"/>
</dbReference>
<feature type="region of interest" description="Disordered" evidence="13">
    <location>
        <begin position="296"/>
        <end position="319"/>
    </location>
</feature>
<keyword evidence="5" id="KW-0540">Nuclease</keyword>
<evidence type="ECO:0000256" key="6">
    <source>
        <dbReference type="ARBA" id="ARBA00022801"/>
    </source>
</evidence>
<evidence type="ECO:0000256" key="8">
    <source>
        <dbReference type="ARBA" id="ARBA00022839"/>
    </source>
</evidence>
<dbReference type="Pfam" id="PF17216">
    <property type="entry name" value="Rrp44_CSD1"/>
    <property type="match status" value="1"/>
</dbReference>
<evidence type="ECO:0008006" key="18">
    <source>
        <dbReference type="Google" id="ProtNLM"/>
    </source>
</evidence>
<dbReference type="SMART" id="SM00955">
    <property type="entry name" value="RNB"/>
    <property type="match status" value="1"/>
</dbReference>
<evidence type="ECO:0000313" key="16">
    <source>
        <dbReference type="EMBL" id="CAI9758067.1"/>
    </source>
</evidence>
<dbReference type="PROSITE" id="PS01175">
    <property type="entry name" value="RIBONUCLEASE_II"/>
    <property type="match status" value="1"/>
</dbReference>
<dbReference type="Pfam" id="PF00773">
    <property type="entry name" value="RNB"/>
    <property type="match status" value="2"/>
</dbReference>
<evidence type="ECO:0000256" key="10">
    <source>
        <dbReference type="ARBA" id="ARBA00022884"/>
    </source>
</evidence>
<dbReference type="FunFam" id="3.40.50.1010:FF:000038">
    <property type="entry name" value="Exosome complex exonuclease RRP44"/>
    <property type="match status" value="1"/>
</dbReference>
<evidence type="ECO:0000256" key="13">
    <source>
        <dbReference type="SAM" id="MobiDB-lite"/>
    </source>
</evidence>
<evidence type="ECO:0000256" key="4">
    <source>
        <dbReference type="ARBA" id="ARBA00022552"/>
    </source>
</evidence>
<keyword evidence="7" id="KW-0271">Exosome</keyword>
<dbReference type="InterPro" id="IPR002716">
    <property type="entry name" value="PIN_dom"/>
</dbReference>
<dbReference type="InterPro" id="IPR001900">
    <property type="entry name" value="RNase_II/R"/>
</dbReference>
<dbReference type="SUPFAM" id="SSF50249">
    <property type="entry name" value="Nucleic acid-binding proteins"/>
    <property type="match status" value="4"/>
</dbReference>
<dbReference type="Gene3D" id="2.40.50.700">
    <property type="match status" value="1"/>
</dbReference>
<keyword evidence="6" id="KW-0378">Hydrolase</keyword>
<reference evidence="16" key="1">
    <citation type="submission" date="2023-05" db="EMBL/GenBank/DDBJ databases">
        <authorList>
            <person name="Huff M."/>
        </authorList>
    </citation>
    <scope>NUCLEOTIDE SEQUENCE</scope>
</reference>
<evidence type="ECO:0000259" key="15">
    <source>
        <dbReference type="SMART" id="SM00955"/>
    </source>
</evidence>
<dbReference type="EMBL" id="OU503038">
    <property type="protein sequence ID" value="CAI9758067.1"/>
    <property type="molecule type" value="Genomic_DNA"/>
</dbReference>
<dbReference type="GO" id="GO:0004519">
    <property type="term" value="F:endonuclease activity"/>
    <property type="evidence" value="ECO:0007669"/>
    <property type="project" value="TreeGrafter"/>
</dbReference>
<dbReference type="GO" id="GO:0071031">
    <property type="term" value="P:nuclear mRNA surveillance of mRNA 3'-end processing"/>
    <property type="evidence" value="ECO:0007669"/>
    <property type="project" value="TreeGrafter"/>
</dbReference>
<dbReference type="InterPro" id="IPR050180">
    <property type="entry name" value="RNR_Ribonuclease"/>
</dbReference>
<evidence type="ECO:0000259" key="14">
    <source>
        <dbReference type="SMART" id="SM00670"/>
    </source>
</evidence>
<comment type="subcellular location">
    <subcellularLocation>
        <location evidence="2">Nucleus</location>
    </subcellularLocation>
</comment>
<feature type="compositionally biased region" description="Acidic residues" evidence="13">
    <location>
        <begin position="298"/>
        <end position="307"/>
    </location>
</feature>
<accession>A0AAD2DKK7</accession>
<dbReference type="FunFam" id="2.40.50.700:FF:000004">
    <property type="entry name" value="Exosome complex exonuclease RRP44 homolog A"/>
    <property type="match status" value="1"/>
</dbReference>
<evidence type="ECO:0000256" key="5">
    <source>
        <dbReference type="ARBA" id="ARBA00022722"/>
    </source>
</evidence>
<keyword evidence="17" id="KW-1185">Reference proteome</keyword>
<organism evidence="16 17">
    <name type="scientific">Fraxinus pennsylvanica</name>
    <dbReference type="NCBI Taxonomy" id="56036"/>
    <lineage>
        <taxon>Eukaryota</taxon>
        <taxon>Viridiplantae</taxon>
        <taxon>Streptophyta</taxon>
        <taxon>Embryophyta</taxon>
        <taxon>Tracheophyta</taxon>
        <taxon>Spermatophyta</taxon>
        <taxon>Magnoliopsida</taxon>
        <taxon>eudicotyledons</taxon>
        <taxon>Gunneridae</taxon>
        <taxon>Pentapetalae</taxon>
        <taxon>asterids</taxon>
        <taxon>lamiids</taxon>
        <taxon>Lamiales</taxon>
        <taxon>Oleaceae</taxon>
        <taxon>Oleeae</taxon>
        <taxon>Fraxinus</taxon>
    </lineage>
</organism>
<evidence type="ECO:0000256" key="1">
    <source>
        <dbReference type="ARBA" id="ARBA00001946"/>
    </source>
</evidence>
<dbReference type="InterPro" id="IPR022966">
    <property type="entry name" value="RNase_II/R_CS"/>
</dbReference>
<dbReference type="InterPro" id="IPR012340">
    <property type="entry name" value="NA-bd_OB-fold"/>
</dbReference>
<keyword evidence="8" id="KW-0269">Exonuclease</keyword>
<dbReference type="GO" id="GO:0000177">
    <property type="term" value="C:cytoplasmic exosome (RNase complex)"/>
    <property type="evidence" value="ECO:0007669"/>
    <property type="project" value="TreeGrafter"/>
</dbReference>
<dbReference type="InterPro" id="IPR033770">
    <property type="entry name" value="RRP44_S1"/>
</dbReference>
<dbReference type="AlphaFoldDB" id="A0AAD2DKK7"/>
<dbReference type="Gene3D" id="2.40.50.690">
    <property type="match status" value="1"/>
</dbReference>
<dbReference type="InterPro" id="IPR041505">
    <property type="entry name" value="Dis3_CSD2"/>
</dbReference>
<dbReference type="Pfam" id="PF13638">
    <property type="entry name" value="PIN_4"/>
    <property type="match status" value="1"/>
</dbReference>
<evidence type="ECO:0000256" key="12">
    <source>
        <dbReference type="RuleBase" id="RU003901"/>
    </source>
</evidence>
<evidence type="ECO:0000313" key="17">
    <source>
        <dbReference type="Proteomes" id="UP000834106"/>
    </source>
</evidence>
<evidence type="ECO:0000256" key="2">
    <source>
        <dbReference type="ARBA" id="ARBA00004123"/>
    </source>
</evidence>
<evidence type="ECO:0000256" key="9">
    <source>
        <dbReference type="ARBA" id="ARBA00022842"/>
    </source>
</evidence>
<dbReference type="Pfam" id="PF17849">
    <property type="entry name" value="OB_Dis3"/>
    <property type="match status" value="1"/>
</dbReference>
<dbReference type="GO" id="GO:0003723">
    <property type="term" value="F:RNA binding"/>
    <property type="evidence" value="ECO:0007669"/>
    <property type="project" value="UniProtKB-KW"/>
</dbReference>
<keyword evidence="4" id="KW-0698">rRNA processing</keyword>
<keyword evidence="9" id="KW-0460">Magnesium</keyword>
<dbReference type="SMART" id="SM00670">
    <property type="entry name" value="PINc"/>
    <property type="match status" value="1"/>
</dbReference>
<name>A0AAD2DKK7_9LAMI</name>
<dbReference type="PANTHER" id="PTHR23355">
    <property type="entry name" value="RIBONUCLEASE"/>
    <property type="match status" value="1"/>
</dbReference>
<dbReference type="GO" id="GO:0000176">
    <property type="term" value="C:nuclear exosome (RNase complex)"/>
    <property type="evidence" value="ECO:0007669"/>
    <property type="project" value="TreeGrafter"/>
</dbReference>
<dbReference type="SUPFAM" id="SSF88723">
    <property type="entry name" value="PIN domain-like"/>
    <property type="match status" value="1"/>
</dbReference>
<feature type="domain" description="RNB" evidence="15">
    <location>
        <begin position="471"/>
        <end position="935"/>
    </location>
</feature>
<dbReference type="Gene3D" id="2.40.50.140">
    <property type="entry name" value="Nucleic acid-binding proteins"/>
    <property type="match status" value="1"/>
</dbReference>
<sequence length="1067" mass="119999">MLQSKSFVRKTKQGKVIKVVREHYLRDDIYCGAPFCNVCDVSAARLSSNASTILIVDTNVVLHQIDLLENPAIEDVVVLSIVLEEVKNKNHVVYNRLRALCSNPLRRFFVFSNEYHKDTFVKIETGESPNDRNDRAIRVASLWYQNHLGSTVRVLLITNDRENKRKATKEGISAETVESYVKSLGQPSLLDLIVQPPSEDVAMEDVEDLRPSKRKVIYPEHKPMSEITAGLHRGIYHQGKLRVNRFNPFEAYVGSESIGEEIIICGRANMNRAFDGDVVAVELLPREQWQEEKSLVIADEDDEEEDDVHLPPNSTDDAPRFTNLVQGSADHENAMPARLSGRVVGIIKRNWHSYCGSLEPMRMPAGDGSVVHALFVSKDRRIPKIRIQTRQLGNLLDKRIIVSVDSWDCLSRYPSGHYVRTIGEIGDRETEVEVVLIENDIDARPFSSQVLACLPPLPWSVTSEDLANPVRQDLRHLSVFSVDPPGCKDIDDALHCTTLPNGNFEVGVHIADVTNFVHPGTPLDDEAAQRGTSVYLVDRRIDMLPKPLTEDICSLRADVERLAFSVIWEMTPEAEIISTRYTKTIIKSSAALSYVEAQARMDDSRLMDPLTRDLRNMNALAKVMRQRRIDRGAITLASAEVKFQIDTETHDPLDIGMYQIREANQMVEEFMLAANVSVAEKILKHFPLCSLLRRHPSPTKEMLEPLQRTAAAVGFFLDVSSSKALADSLDSAVGDDPYFNKLIRILATRCMTQAVYFCSGDLSPAEFSHYGLAAPLYTHFTSPIRRYAGMYQIREANQMVEEFMLAANVSVAEKILKHFPLCSLLRRHPSPTKEMLEPLQRTAASVGFFLDVSSSKALADSLDHAVGDDPYFNKLIRILATRCMTQAVYFCSGDLSPAEFSHYGLAAPLYTHFTSPIRRYADVIVHRLLAASLGTTKLPDIFQNRPLLTSTADNLNYRHRNAQMASRASVELHTLIYFRKMPTDAEARIVKLRSNGFIVFVPKFGIEGPVYLTPGGEKTGEWFVDEQQQKLKKTDGGVSYSVLQTVRIHINVTTPQPNREKLQLTLI</sequence>
<dbReference type="InterPro" id="IPR029060">
    <property type="entry name" value="PIN-like_dom_sf"/>
</dbReference>
<dbReference type="GO" id="GO:0016075">
    <property type="term" value="P:rRNA catabolic process"/>
    <property type="evidence" value="ECO:0007669"/>
    <property type="project" value="TreeGrafter"/>
</dbReference>
<feature type="domain" description="PIN" evidence="14">
    <location>
        <begin position="52"/>
        <end position="165"/>
    </location>
</feature>
<dbReference type="GO" id="GO:0006364">
    <property type="term" value="P:rRNA processing"/>
    <property type="evidence" value="ECO:0007669"/>
    <property type="project" value="UniProtKB-KW"/>
</dbReference>
<evidence type="ECO:0000256" key="7">
    <source>
        <dbReference type="ARBA" id="ARBA00022835"/>
    </source>
</evidence>
<dbReference type="Proteomes" id="UP000834106">
    <property type="component" value="Chromosome 3"/>
</dbReference>
<dbReference type="Gene3D" id="3.40.50.1010">
    <property type="entry name" value="5'-nuclease"/>
    <property type="match status" value="1"/>
</dbReference>
<dbReference type="InterPro" id="IPR033771">
    <property type="entry name" value="Rrp44_CSD1"/>
</dbReference>
<proteinExistence type="inferred from homology"/>
<keyword evidence="10" id="KW-0694">RNA-binding</keyword>
<dbReference type="FunFam" id="2.40.50.140:FF:000193">
    <property type="entry name" value="Exosome complex exonuclease RRP44 homolog A"/>
    <property type="match status" value="1"/>
</dbReference>
<dbReference type="GO" id="GO:0000175">
    <property type="term" value="F:3'-5'-RNA exonuclease activity"/>
    <property type="evidence" value="ECO:0007669"/>
    <property type="project" value="TreeGrafter"/>
</dbReference>
<evidence type="ECO:0000256" key="3">
    <source>
        <dbReference type="ARBA" id="ARBA00005785"/>
    </source>
</evidence>
<gene>
    <name evidence="16" type="ORF">FPE_LOCUS5497</name>
</gene>